<feature type="region of interest" description="Disordered" evidence="17">
    <location>
        <begin position="726"/>
        <end position="775"/>
    </location>
</feature>
<dbReference type="GO" id="GO:0019722">
    <property type="term" value="P:calcium-mediated signaling"/>
    <property type="evidence" value="ECO:0007669"/>
    <property type="project" value="UniProtKB-ARBA"/>
</dbReference>
<evidence type="ECO:0000256" key="8">
    <source>
        <dbReference type="ARBA" id="ARBA00022737"/>
    </source>
</evidence>
<feature type="compositionally biased region" description="Gly residues" evidence="17">
    <location>
        <begin position="2090"/>
        <end position="2099"/>
    </location>
</feature>
<dbReference type="Gene3D" id="1.10.287.70">
    <property type="match status" value="4"/>
</dbReference>
<proteinExistence type="inferred from homology"/>
<name>A0ABD2IQU7_9BILA</name>
<feature type="region of interest" description="Disordered" evidence="17">
    <location>
        <begin position="1695"/>
        <end position="1719"/>
    </location>
</feature>
<feature type="region of interest" description="Disordered" evidence="17">
    <location>
        <begin position="2211"/>
        <end position="2261"/>
    </location>
</feature>
<feature type="transmembrane region" description="Helical" evidence="18">
    <location>
        <begin position="1134"/>
        <end position="1155"/>
    </location>
</feature>
<dbReference type="PRINTS" id="PR01630">
    <property type="entry name" value="LVDCCALPHA1"/>
</dbReference>
<feature type="region of interest" description="Disordered" evidence="17">
    <location>
        <begin position="88"/>
        <end position="113"/>
    </location>
</feature>
<feature type="binding site" evidence="15">
    <location>
        <position position="1037"/>
    </location>
    <ligand>
        <name>Ca(2+)</name>
        <dbReference type="ChEBI" id="CHEBI:29108"/>
    </ligand>
</feature>
<feature type="region of interest" description="Disordered" evidence="17">
    <location>
        <begin position="1994"/>
        <end position="2101"/>
    </location>
</feature>
<feature type="transmembrane region" description="Helical" evidence="18">
    <location>
        <begin position="486"/>
        <end position="502"/>
    </location>
</feature>
<dbReference type="Proteomes" id="UP001620626">
    <property type="component" value="Unassembled WGS sequence"/>
</dbReference>
<evidence type="ECO:0000256" key="1">
    <source>
        <dbReference type="ARBA" id="ARBA00004141"/>
    </source>
</evidence>
<dbReference type="FunFam" id="1.20.120.350:FF:000095">
    <property type="entry name" value="Voltage-gated Ca2+ channel, alpha subunit"/>
    <property type="match status" value="1"/>
</dbReference>
<evidence type="ECO:0000256" key="4">
    <source>
        <dbReference type="ARBA" id="ARBA00022568"/>
    </source>
</evidence>
<dbReference type="Gene3D" id="1.20.120.350">
    <property type="entry name" value="Voltage-gated potassium channels. Chain C"/>
    <property type="match status" value="4"/>
</dbReference>
<keyword evidence="7 15" id="KW-0479">Metal-binding</keyword>
<dbReference type="InterPro" id="IPR014873">
    <property type="entry name" value="VDCC_a1su_IQ"/>
</dbReference>
<dbReference type="Pfam" id="PF00520">
    <property type="entry name" value="Ion_trans"/>
    <property type="match status" value="4"/>
</dbReference>
<evidence type="ECO:0000256" key="7">
    <source>
        <dbReference type="ARBA" id="ARBA00022723"/>
    </source>
</evidence>
<keyword evidence="3" id="KW-0597">Phosphoprotein</keyword>
<dbReference type="FunFam" id="1.20.120.350:FF:000064">
    <property type="entry name" value="Voltage-dependent L-type calcium channel subunit alpha"/>
    <property type="match status" value="1"/>
</dbReference>
<evidence type="ECO:0000256" key="9">
    <source>
        <dbReference type="ARBA" id="ARBA00022837"/>
    </source>
</evidence>
<dbReference type="InterPro" id="IPR031649">
    <property type="entry name" value="GPHH_dom"/>
</dbReference>
<keyword evidence="10 16" id="KW-0851">Voltage-gated channel</keyword>
<organism evidence="20 21">
    <name type="scientific">Heterodera trifolii</name>
    <dbReference type="NCBI Taxonomy" id="157864"/>
    <lineage>
        <taxon>Eukaryota</taxon>
        <taxon>Metazoa</taxon>
        <taxon>Ecdysozoa</taxon>
        <taxon>Nematoda</taxon>
        <taxon>Chromadorea</taxon>
        <taxon>Rhabditida</taxon>
        <taxon>Tylenchina</taxon>
        <taxon>Tylenchomorpha</taxon>
        <taxon>Tylenchoidea</taxon>
        <taxon>Heteroderidae</taxon>
        <taxon>Heteroderinae</taxon>
        <taxon>Heterodera</taxon>
    </lineage>
</organism>
<dbReference type="PANTHER" id="PTHR45628:SF1">
    <property type="entry name" value="VOLTAGE-DEPENDENT CALCIUM CHANNEL TYPE D SUBUNIT ALPHA-1"/>
    <property type="match status" value="1"/>
</dbReference>
<evidence type="ECO:0000259" key="19">
    <source>
        <dbReference type="SMART" id="SM01062"/>
    </source>
</evidence>
<feature type="compositionally biased region" description="Low complexity" evidence="17">
    <location>
        <begin position="2046"/>
        <end position="2073"/>
    </location>
</feature>
<keyword evidence="9 15" id="KW-0106">Calcium</keyword>
<dbReference type="EMBL" id="JBICBT010001110">
    <property type="protein sequence ID" value="KAL3082394.1"/>
    <property type="molecule type" value="Genomic_DNA"/>
</dbReference>
<dbReference type="Pfam" id="PF08763">
    <property type="entry name" value="Ca_chan_IQ"/>
    <property type="match status" value="1"/>
</dbReference>
<reference evidence="20 21" key="1">
    <citation type="submission" date="2024-10" db="EMBL/GenBank/DDBJ databases">
        <authorList>
            <person name="Kim D."/>
        </authorList>
    </citation>
    <scope>NUCLEOTIDE SEQUENCE [LARGE SCALE GENOMIC DNA]</scope>
    <source>
        <strain evidence="20">BH-2024</strain>
    </source>
</reference>
<evidence type="ECO:0000256" key="12">
    <source>
        <dbReference type="ARBA" id="ARBA00023065"/>
    </source>
</evidence>
<sequence>MFSSDDGGRAGGDAGVPYHHNTGASGAFSNAAFNGSASQEGGNGADNGGGNATNALVADGVGGMASTPLNGSAPTTTRTDLWQQTLQAAVAASTQPESRRRMQSRKPLRQTPVERNERSLMCLTVQNPIRRACISITEWRPFEWLILMMICGNCIALAVYQPYPAQDSDMKNTVLENLENLFIVVFTAECVIKVIALGLLCHSGAYLRNAWNILDFIIVVIGLISTVLSRINIQAFDVKALRAFRVLRPLRLVSNVPSLQVVLNAILRAMIPLLHIALLVLFVILIYAIIGLELFCGKLHSTCIDSVTLELAQKDPSTCGFASSAYHCEPSSASAIHSVRHKWLCSHNTTWMGPNNGITNFDNIGLAMLTVFQCVSLEGWTEVMYWEREKANARGLFQKFREKQQLEEDLKGYLDWITQAEDIEQLGDDEHADEHGESGAGDGDEDGEHSDGETQRPSALLTQWRLLQRMNRRCRRGCRRMVKSQTFYWLVIVLVFLNTLVLTSEHHGQEQWLDHFQTGANLFFVVLFTMEMLLKMYSLGLLQYMNSQFNRFDCFIVISSIIEFVLVYFEFMKPLGISVLRSARLLRIFKVTKYWTALSQLITSLLSSLRSIISLLLLLFLFIVIFALLGMQVFGGRFNYNPMQQKPRANFDTFIQSLLTVFQVLTGEDWNTVMYNGIESYGGIGSLGMLVSVYFIVLFICGNYILLNVFLAIAVDNLAEADQVMNAKPEEEEDEMEVEGDYEDDDKYDHGEEEDEADEGDADDDDEIEGEPEEVVVGARPRRVSHLGAQSKQKPIPKASSLFILSHTNLFRLFCNKIVNHSYFTNSVLICILVSSAMLAAEDPLQAQSYRNTILNYFDYFFTTIFTVEITLKVIVFGLVLHKGSFCRNAFNLLDILVVAVSLVSFVLKSDAISVVKILRVLRVLRPLRAINRAKGLKHVVQCVIVAVKTIGNIMLVTFMLQFMFAIIGVQLFKGTFFFCNDASRMTEAECRGEFITFEDGDTTRPVRMTRIWQRADFHFDNVMDAMISLFVVSTFEGWPDLLYVAINSNEENRGPVHNARQPVAIFFIAFIVVIAFFMMNIFVGFVIVTFQNEGEREYENCELDKNQRKCIEFALKAKPHRRYIPRNRFQYRVWWFVTSQFFEYAIFIIIMLNTTTLALKHYPPDPEMDVVLDVLNLIFTGVFAFEALFKIIALNPKNYFGDRWNSFDFVIVLGSFIDIIYGKIGGTGSNIISINFFRLFRVMRLVKLLSRGEGIRTLLWTFMKSFQALPYVALLIVLLFFIYAVIGMQVFGKVALDDDTEIHRNNNFHTFPAAVLVLFRSATGEAWQEIMLSCSDREEVKCDPASDDYKRDPNAGCGVNFAYPYFISFFMLCSFLIINLFVAVIMDNFDYLTRDWSILGPHHLEEFVRLWSEYDPDAKGRIKHLDVVTLLRKISPPLGFGKLCPHRLACKRLVSMNMPLNSDGTVCFNATLFALVRTNLKIYTDGNIDEANEQLRAAIRRIWKRTPIKMLDEVVPPAGRDDEVTVGKFYATFLIQDYFRRFKKRKELEAKGMAAPNTHAMALQAGLRTLHEIGPELKRAISGNLDPDFVHEMEEPQHRRSHTLFNNIVNALGGPAAAMPLSAANTNGTGMASPGGTMMAFGGTPTTPPDGGIMMLGEQRKLMPLNKEGLSPTHSIAAADLMSIQYHHGSLHRGMTTNKSVNLPPSHKAHAQQQQQQDEFPDEIPIALIGRPAMPPELLQADVRHHQPPPPSQQLASKVNGVRRRLPNLAAIYGARRGRTDSQQPLNDSNDSSSLGGGNGGGAWGTSAGAVPSSVGGVGPMSAAGAVNDAFRASSSNGETAAGVPPAYAGHFAAANAIGAGDAATAPAGQMRQFIFVNRNMPTDSDEEDWWERRRRLDMEESGRTGGGGGGDASASPPHRRLDGVSVGGAQTARRRAPPAGRAAGGGVHAGLLSDYEDVYEEDTYRPDPSGRPVRLPYMPSTRTVVRPVDIEQHHQQQQHGSSGGSSAAGGGQQQYHQLQQQQHNHQRRHGGGGGGYEDGGGGQAPRRAVAAVAGGGAVAQQQHGAVQQQPQQRRRRMLPAQPSNEDNGSGGGHGGVVGRFVPQHHQQQQQIQRYGGGVGHGVGGGGMGRHALTDRLVGEALQLGPYHDQRVVDVARRELAEAYQLDERNMDSAAYSYLLEQHLGGVCPEDIQDINTYSQHALMRPVQVDEEDEEEEEELVEDHDVQRRQHHQQQQQQRNTGGTAAAEVGEDDLLLVTTL</sequence>
<dbReference type="GO" id="GO:0016322">
    <property type="term" value="P:neuron remodeling"/>
    <property type="evidence" value="ECO:0007669"/>
    <property type="project" value="UniProtKB-ARBA"/>
</dbReference>
<dbReference type="Pfam" id="PF16905">
    <property type="entry name" value="GPHH"/>
    <property type="match status" value="1"/>
</dbReference>
<feature type="region of interest" description="Disordered" evidence="17">
    <location>
        <begin position="1774"/>
        <end position="1809"/>
    </location>
</feature>
<dbReference type="GO" id="GO:0034702">
    <property type="term" value="C:monoatomic ion channel complex"/>
    <property type="evidence" value="ECO:0007669"/>
    <property type="project" value="UniProtKB-KW"/>
</dbReference>
<feature type="compositionally biased region" description="Gly residues" evidence="17">
    <location>
        <begin position="2033"/>
        <end position="2045"/>
    </location>
</feature>
<dbReference type="FunFam" id="1.20.120.350:FF:000001">
    <property type="entry name" value="Voltage-dependent L-type calcium channel subunit alpha"/>
    <property type="match status" value="1"/>
</dbReference>
<feature type="transmembrane region" description="Helical" evidence="18">
    <location>
        <begin position="822"/>
        <end position="840"/>
    </location>
</feature>
<comment type="caution">
    <text evidence="20">The sequence shown here is derived from an EMBL/GenBank/DDBJ whole genome shotgun (WGS) entry which is preliminary data.</text>
</comment>
<dbReference type="SUPFAM" id="SSF81324">
    <property type="entry name" value="Voltage-gated potassium channels"/>
    <property type="match status" value="4"/>
</dbReference>
<dbReference type="InterPro" id="IPR050599">
    <property type="entry name" value="VDCC_alpha-1_subunit"/>
</dbReference>
<dbReference type="InterPro" id="IPR005446">
    <property type="entry name" value="VDCC_L_a1su"/>
</dbReference>
<keyword evidence="2" id="KW-0813">Transport</keyword>
<accession>A0ABD2IQU7</accession>
<dbReference type="PANTHER" id="PTHR45628">
    <property type="entry name" value="VOLTAGE-DEPENDENT CALCIUM CHANNEL TYPE A SUBUNIT ALPHA-1"/>
    <property type="match status" value="1"/>
</dbReference>
<dbReference type="InterPro" id="IPR002077">
    <property type="entry name" value="VDCCAlpha1"/>
</dbReference>
<dbReference type="Gene3D" id="6.10.250.2180">
    <property type="match status" value="1"/>
</dbReference>
<dbReference type="GO" id="GO:0042045">
    <property type="term" value="P:epithelial fluid transport"/>
    <property type="evidence" value="ECO:0007669"/>
    <property type="project" value="UniProtKB-ARBA"/>
</dbReference>
<dbReference type="GO" id="GO:0005245">
    <property type="term" value="F:voltage-gated calcium channel activity"/>
    <property type="evidence" value="ECO:0007669"/>
    <property type="project" value="UniProtKB-ARBA"/>
</dbReference>
<feature type="transmembrane region" description="Helical" evidence="18">
    <location>
        <begin position="522"/>
        <end position="542"/>
    </location>
</feature>
<feature type="compositionally biased region" description="Gly residues" evidence="17">
    <location>
        <begin position="2003"/>
        <end position="2014"/>
    </location>
</feature>
<feature type="compositionally biased region" description="Acidic residues" evidence="17">
    <location>
        <begin position="730"/>
        <end position="774"/>
    </location>
</feature>
<feature type="transmembrane region" description="Helical" evidence="18">
    <location>
        <begin position="181"/>
        <end position="201"/>
    </location>
</feature>
<keyword evidence="13 18" id="KW-0472">Membrane</keyword>
<keyword evidence="6 18" id="KW-0812">Transmembrane</keyword>
<feature type="transmembrane region" description="Helical" evidence="18">
    <location>
        <begin position="213"/>
        <end position="233"/>
    </location>
</feature>
<dbReference type="GO" id="GO:0050906">
    <property type="term" value="P:detection of stimulus involved in sensory perception"/>
    <property type="evidence" value="ECO:0007669"/>
    <property type="project" value="UniProtKB-ARBA"/>
</dbReference>
<dbReference type="InterPro" id="IPR005821">
    <property type="entry name" value="Ion_trans_dom"/>
</dbReference>
<evidence type="ECO:0000313" key="21">
    <source>
        <dbReference type="Proteomes" id="UP001620626"/>
    </source>
</evidence>
<evidence type="ECO:0000256" key="15">
    <source>
        <dbReference type="PIRSR" id="PIRSR602077-1"/>
    </source>
</evidence>
<feature type="transmembrane region" description="Helical" evidence="18">
    <location>
        <begin position="1207"/>
        <end position="1225"/>
    </location>
</feature>
<keyword evidence="5 16" id="KW-0107">Calcium channel</keyword>
<feature type="compositionally biased region" description="Low complexity" evidence="17">
    <location>
        <begin position="1929"/>
        <end position="1943"/>
    </location>
</feature>
<comment type="function">
    <text evidence="16">Voltage-sensitive calcium channels (VSCC) mediate the entry of calcium ions into excitable cells and are also involved in a variety of calcium-dependent processes, including muscle contraction, hormone or neurotransmitter release, gene expression, cell motility, cell division and cell death.</text>
</comment>
<dbReference type="InterPro" id="IPR027359">
    <property type="entry name" value="Volt_channel_dom_sf"/>
</dbReference>
<feature type="transmembrane region" description="Helical" evidence="18">
    <location>
        <begin position="1064"/>
        <end position="1089"/>
    </location>
</feature>
<dbReference type="GO" id="GO:0016323">
    <property type="term" value="C:basolateral plasma membrane"/>
    <property type="evidence" value="ECO:0007669"/>
    <property type="project" value="UniProtKB-ARBA"/>
</dbReference>
<feature type="transmembrane region" description="Helical" evidence="18">
    <location>
        <begin position="1363"/>
        <end position="1387"/>
    </location>
</feature>
<comment type="similarity">
    <text evidence="16">Belongs to the calcium channel alpha-1 subunit (TC 1.A.1.11) family.</text>
</comment>
<keyword evidence="8" id="KW-0677">Repeat</keyword>
<keyword evidence="11 18" id="KW-1133">Transmembrane helix</keyword>
<feature type="transmembrane region" description="Helical" evidence="18">
    <location>
        <begin position="265"/>
        <end position="290"/>
    </location>
</feature>
<keyword evidence="12" id="KW-0406">Ion transport</keyword>
<protein>
    <recommendedName>
        <fullName evidence="16">Voltage-dependent L-type calcium channel subunit alpha</fullName>
    </recommendedName>
</protein>
<dbReference type="GO" id="GO:0046872">
    <property type="term" value="F:metal ion binding"/>
    <property type="evidence" value="ECO:0007669"/>
    <property type="project" value="UniProtKB-KW"/>
</dbReference>
<feature type="transmembrane region" description="Helical" evidence="18">
    <location>
        <begin position="144"/>
        <end position="161"/>
    </location>
</feature>
<evidence type="ECO:0000313" key="20">
    <source>
        <dbReference type="EMBL" id="KAL3082394.1"/>
    </source>
</evidence>
<dbReference type="PRINTS" id="PR00167">
    <property type="entry name" value="CACHANNEL"/>
</dbReference>
<dbReference type="FunFam" id="1.10.287.70:FF:000107">
    <property type="entry name" value="Voltage-dependent L-type calcium channel subunit alpha"/>
    <property type="match status" value="1"/>
</dbReference>
<feature type="transmembrane region" description="Helical" evidence="18">
    <location>
        <begin position="939"/>
        <end position="968"/>
    </location>
</feature>
<evidence type="ECO:0000256" key="17">
    <source>
        <dbReference type="SAM" id="MobiDB-lite"/>
    </source>
</evidence>
<evidence type="ECO:0000256" key="6">
    <source>
        <dbReference type="ARBA" id="ARBA00022692"/>
    </source>
</evidence>
<feature type="region of interest" description="Disordered" evidence="17">
    <location>
        <begin position="1900"/>
        <end position="1950"/>
    </location>
</feature>
<evidence type="ECO:0000256" key="16">
    <source>
        <dbReference type="RuleBase" id="RU003808"/>
    </source>
</evidence>
<feature type="transmembrane region" description="Helical" evidence="18">
    <location>
        <begin position="609"/>
        <end position="629"/>
    </location>
</feature>
<evidence type="ECO:0000256" key="3">
    <source>
        <dbReference type="ARBA" id="ARBA00022553"/>
    </source>
</evidence>
<feature type="transmembrane region" description="Helical" evidence="18">
    <location>
        <begin position="687"/>
        <end position="715"/>
    </location>
</feature>
<keyword evidence="4 16" id="KW-0109">Calcium transport</keyword>
<evidence type="ECO:0000256" key="10">
    <source>
        <dbReference type="ARBA" id="ARBA00022882"/>
    </source>
</evidence>
<feature type="transmembrane region" description="Helical" evidence="18">
    <location>
        <begin position="860"/>
        <end position="881"/>
    </location>
</feature>
<comment type="subcellular location">
    <subcellularLocation>
        <location evidence="1 16">Membrane</location>
        <topology evidence="1 16">Multi-pass membrane protein</topology>
    </subcellularLocation>
</comment>
<dbReference type="GO" id="GO:0009581">
    <property type="term" value="P:detection of external stimulus"/>
    <property type="evidence" value="ECO:0007669"/>
    <property type="project" value="UniProtKB-ARBA"/>
</dbReference>
<gene>
    <name evidence="20" type="ORF">niasHT_038460</name>
</gene>
<dbReference type="GO" id="GO:0009582">
    <property type="term" value="P:detection of abiotic stimulus"/>
    <property type="evidence" value="ECO:0007669"/>
    <property type="project" value="UniProtKB-ARBA"/>
</dbReference>
<feature type="compositionally biased region" description="Low complexity" evidence="17">
    <location>
        <begin position="2015"/>
        <end position="2025"/>
    </location>
</feature>
<keyword evidence="21" id="KW-1185">Reference proteome</keyword>
<evidence type="ECO:0000256" key="13">
    <source>
        <dbReference type="ARBA" id="ARBA00023136"/>
    </source>
</evidence>
<evidence type="ECO:0000256" key="11">
    <source>
        <dbReference type="ARBA" id="ARBA00022989"/>
    </source>
</evidence>
<feature type="region of interest" description="Disordered" evidence="17">
    <location>
        <begin position="1743"/>
        <end position="1762"/>
    </location>
</feature>
<evidence type="ECO:0000256" key="2">
    <source>
        <dbReference type="ARBA" id="ARBA00022448"/>
    </source>
</evidence>
<feature type="domain" description="Voltage-dependent calcium channel alpha-1 subunit IQ" evidence="19">
    <location>
        <begin position="1522"/>
        <end position="1556"/>
    </location>
</feature>
<feature type="compositionally biased region" description="Acidic residues" evidence="17">
    <location>
        <begin position="2211"/>
        <end position="2223"/>
    </location>
</feature>
<feature type="compositionally biased region" description="Gly residues" evidence="17">
    <location>
        <begin position="1796"/>
        <end position="1805"/>
    </location>
</feature>
<dbReference type="FunFam" id="1.20.120.350:FF:000006">
    <property type="entry name" value="Voltage-dependent L-type calcium channel subunit alpha"/>
    <property type="match status" value="1"/>
</dbReference>
<dbReference type="SMART" id="SM01062">
    <property type="entry name" value="Ca_chan_IQ"/>
    <property type="match status" value="1"/>
</dbReference>
<evidence type="ECO:0000256" key="5">
    <source>
        <dbReference type="ARBA" id="ARBA00022673"/>
    </source>
</evidence>
<feature type="region of interest" description="Disordered" evidence="17">
    <location>
        <begin position="430"/>
        <end position="457"/>
    </location>
</feature>
<dbReference type="FunFam" id="1.10.287.70:FF:000009">
    <property type="entry name" value="Voltage-dependent L-type calcium channel subunit alpha"/>
    <property type="match status" value="1"/>
</dbReference>
<dbReference type="FunFam" id="1.10.287.70:FF:000117">
    <property type="entry name" value="Voltage-gated Ca2+ channel, alpha subunit"/>
    <property type="match status" value="1"/>
</dbReference>
<evidence type="ECO:0000256" key="14">
    <source>
        <dbReference type="ARBA" id="ARBA00023303"/>
    </source>
</evidence>
<feature type="binding site" evidence="15">
    <location>
        <position position="668"/>
    </location>
    <ligand>
        <name>Ca(2+)</name>
        <dbReference type="ChEBI" id="CHEBI:29108"/>
    </ligand>
</feature>
<feature type="transmembrane region" description="Helical" evidence="18">
    <location>
        <begin position="1272"/>
        <end position="1292"/>
    </location>
</feature>
<feature type="binding site" evidence="15">
    <location>
        <position position="378"/>
    </location>
    <ligand>
        <name>Ca(2+)</name>
        <dbReference type="ChEBI" id="CHEBI:29108"/>
    </ligand>
</feature>
<feature type="transmembrane region" description="Helical" evidence="18">
    <location>
        <begin position="1175"/>
        <end position="1195"/>
    </location>
</feature>
<keyword evidence="14" id="KW-0407">Ion channel</keyword>
<evidence type="ECO:0000256" key="18">
    <source>
        <dbReference type="SAM" id="Phobius"/>
    </source>
</evidence>